<reference evidence="2 3" key="1">
    <citation type="submission" date="2021-02" db="EMBL/GenBank/DDBJ databases">
        <authorList>
            <person name="Lee D.-H."/>
        </authorList>
    </citation>
    <scope>NUCLEOTIDE SEQUENCE [LARGE SCALE GENOMIC DNA]</scope>
    <source>
        <strain evidence="2 3">UL073</strain>
    </source>
</reference>
<gene>
    <name evidence="2" type="ORF">JQX08_06330</name>
</gene>
<dbReference type="RefSeq" id="WP_204915441.1">
    <property type="nucleotide sequence ID" value="NZ_JAFEUP010000002.1"/>
</dbReference>
<keyword evidence="1" id="KW-0732">Signal</keyword>
<feature type="chain" id="PRO_5045087823" description="Secreted protein" evidence="1">
    <location>
        <begin position="24"/>
        <end position="113"/>
    </location>
</feature>
<organism evidence="2 3">
    <name type="scientific">Zestomonas insulae</name>
    <dbReference type="NCBI Taxonomy" id="2809017"/>
    <lineage>
        <taxon>Bacteria</taxon>
        <taxon>Pseudomonadati</taxon>
        <taxon>Pseudomonadota</taxon>
        <taxon>Gammaproteobacteria</taxon>
        <taxon>Pseudomonadales</taxon>
        <taxon>Pseudomonadaceae</taxon>
        <taxon>Zestomonas</taxon>
    </lineage>
</organism>
<proteinExistence type="predicted"/>
<feature type="signal peptide" evidence="1">
    <location>
        <begin position="1"/>
        <end position="23"/>
    </location>
</feature>
<sequence length="113" mass="11715">MSRYLRFCLISLLCLALPLTGLAGATAAAQPCAPRVDAPTVTAEAAHDCCLDLSCLCRDGKSCPGGSDCKTSSAVLVAFSKPPIMLFSPITHTAVSGSLLIPAPSGRWRPPRT</sequence>
<comment type="caution">
    <text evidence="2">The sequence shown here is derived from an EMBL/GenBank/DDBJ whole genome shotgun (WGS) entry which is preliminary data.</text>
</comment>
<keyword evidence="3" id="KW-1185">Reference proteome</keyword>
<accession>A0ABS2IBH7</accession>
<evidence type="ECO:0000313" key="3">
    <source>
        <dbReference type="Proteomes" id="UP000717995"/>
    </source>
</evidence>
<evidence type="ECO:0000313" key="2">
    <source>
        <dbReference type="EMBL" id="MBM7060317.1"/>
    </source>
</evidence>
<dbReference type="Proteomes" id="UP000717995">
    <property type="component" value="Unassembled WGS sequence"/>
</dbReference>
<protein>
    <recommendedName>
        <fullName evidence="4">Secreted protein</fullName>
    </recommendedName>
</protein>
<dbReference type="EMBL" id="JAFEUP010000002">
    <property type="protein sequence ID" value="MBM7060317.1"/>
    <property type="molecule type" value="Genomic_DNA"/>
</dbReference>
<evidence type="ECO:0000256" key="1">
    <source>
        <dbReference type="SAM" id="SignalP"/>
    </source>
</evidence>
<name>A0ABS2IBH7_9GAMM</name>
<evidence type="ECO:0008006" key="4">
    <source>
        <dbReference type="Google" id="ProtNLM"/>
    </source>
</evidence>